<dbReference type="SMART" id="SM00382">
    <property type="entry name" value="AAA"/>
    <property type="match status" value="1"/>
</dbReference>
<dbReference type="PROSITE" id="PS00211">
    <property type="entry name" value="ABC_TRANSPORTER_1"/>
    <property type="match status" value="1"/>
</dbReference>
<protein>
    <recommendedName>
        <fullName evidence="3">ABC transporter domain-containing protein</fullName>
    </recommendedName>
</protein>
<evidence type="ECO:0000313" key="4">
    <source>
        <dbReference type="EMBL" id="SVE16444.1"/>
    </source>
</evidence>
<dbReference type="EMBL" id="UINC01198475">
    <property type="protein sequence ID" value="SVE16444.1"/>
    <property type="molecule type" value="Genomic_DNA"/>
</dbReference>
<dbReference type="PROSITE" id="PS50893">
    <property type="entry name" value="ABC_TRANSPORTER_2"/>
    <property type="match status" value="1"/>
</dbReference>
<keyword evidence="1" id="KW-0547">Nucleotide-binding</keyword>
<name>A0A383B992_9ZZZZ</name>
<dbReference type="GO" id="GO:0016887">
    <property type="term" value="F:ATP hydrolysis activity"/>
    <property type="evidence" value="ECO:0007669"/>
    <property type="project" value="InterPro"/>
</dbReference>
<evidence type="ECO:0000256" key="1">
    <source>
        <dbReference type="ARBA" id="ARBA00022741"/>
    </source>
</evidence>
<dbReference type="InterPro" id="IPR003593">
    <property type="entry name" value="AAA+_ATPase"/>
</dbReference>
<organism evidence="4">
    <name type="scientific">marine metagenome</name>
    <dbReference type="NCBI Taxonomy" id="408172"/>
    <lineage>
        <taxon>unclassified sequences</taxon>
        <taxon>metagenomes</taxon>
        <taxon>ecological metagenomes</taxon>
    </lineage>
</organism>
<sequence>MGEAFLNLQFRKSYPEFTLELDVSFSTGITSIFGPSGSGKSTTLNCISGIAKPDSGHVELWNRPLFMSGSRFRRINRPPEKRRVGYVFQEGLLFPHLRVRENILYGYNQTPKNRRHLRPDHVVEILELEPLLHRMPSTLSGGERQRVALARAMAASPEVLLLDEPLASLDMQFKGRILRHLKSIHHDT</sequence>
<dbReference type="AlphaFoldDB" id="A0A383B992"/>
<proteinExistence type="predicted"/>
<dbReference type="PANTHER" id="PTHR43514">
    <property type="entry name" value="ABC TRANSPORTER I FAMILY MEMBER 10"/>
    <property type="match status" value="1"/>
</dbReference>
<gene>
    <name evidence="4" type="ORF">METZ01_LOCUS469298</name>
</gene>
<accession>A0A383B992</accession>
<dbReference type="Pfam" id="PF00005">
    <property type="entry name" value="ABC_tran"/>
    <property type="match status" value="1"/>
</dbReference>
<evidence type="ECO:0000259" key="3">
    <source>
        <dbReference type="PROSITE" id="PS50893"/>
    </source>
</evidence>
<keyword evidence="2" id="KW-0067">ATP-binding</keyword>
<feature type="non-terminal residue" evidence="4">
    <location>
        <position position="188"/>
    </location>
</feature>
<reference evidence="4" key="1">
    <citation type="submission" date="2018-05" db="EMBL/GenBank/DDBJ databases">
        <authorList>
            <person name="Lanie J.A."/>
            <person name="Ng W.-L."/>
            <person name="Kazmierczak K.M."/>
            <person name="Andrzejewski T.M."/>
            <person name="Davidsen T.M."/>
            <person name="Wayne K.J."/>
            <person name="Tettelin H."/>
            <person name="Glass J.I."/>
            <person name="Rusch D."/>
            <person name="Podicherti R."/>
            <person name="Tsui H.-C.T."/>
            <person name="Winkler M.E."/>
        </authorList>
    </citation>
    <scope>NUCLEOTIDE SEQUENCE</scope>
</reference>
<dbReference type="InterPro" id="IPR017871">
    <property type="entry name" value="ABC_transporter-like_CS"/>
</dbReference>
<dbReference type="InterPro" id="IPR027417">
    <property type="entry name" value="P-loop_NTPase"/>
</dbReference>
<dbReference type="SUPFAM" id="SSF52540">
    <property type="entry name" value="P-loop containing nucleoside triphosphate hydrolases"/>
    <property type="match status" value="1"/>
</dbReference>
<dbReference type="PANTHER" id="PTHR43514:SF4">
    <property type="entry name" value="ABC TRANSPORTER I FAMILY MEMBER 10"/>
    <property type="match status" value="1"/>
</dbReference>
<dbReference type="InterPro" id="IPR050334">
    <property type="entry name" value="Molybdenum_import_ModC"/>
</dbReference>
<dbReference type="InterPro" id="IPR003439">
    <property type="entry name" value="ABC_transporter-like_ATP-bd"/>
</dbReference>
<feature type="domain" description="ABC transporter" evidence="3">
    <location>
        <begin position="3"/>
        <end position="188"/>
    </location>
</feature>
<dbReference type="Gene3D" id="3.40.50.300">
    <property type="entry name" value="P-loop containing nucleotide triphosphate hydrolases"/>
    <property type="match status" value="1"/>
</dbReference>
<dbReference type="GO" id="GO:0005524">
    <property type="term" value="F:ATP binding"/>
    <property type="evidence" value="ECO:0007669"/>
    <property type="project" value="UniProtKB-KW"/>
</dbReference>
<evidence type="ECO:0000256" key="2">
    <source>
        <dbReference type="ARBA" id="ARBA00022840"/>
    </source>
</evidence>